<keyword evidence="3" id="KW-0812">Transmembrane</keyword>
<evidence type="ECO:0000256" key="1">
    <source>
        <dbReference type="ARBA" id="ARBA00022729"/>
    </source>
</evidence>
<feature type="domain" description="Solute-binding protein family 5" evidence="4">
    <location>
        <begin position="146"/>
        <end position="501"/>
    </location>
</feature>
<dbReference type="Gene3D" id="3.40.190.10">
    <property type="entry name" value="Periplasmic binding protein-like II"/>
    <property type="match status" value="1"/>
</dbReference>
<evidence type="ECO:0000256" key="3">
    <source>
        <dbReference type="SAM" id="Phobius"/>
    </source>
</evidence>
<dbReference type="Proteomes" id="UP000326331">
    <property type="component" value="Chromosome"/>
</dbReference>
<evidence type="ECO:0000313" key="6">
    <source>
        <dbReference type="Proteomes" id="UP000326331"/>
    </source>
</evidence>
<keyword evidence="3" id="KW-1133">Transmembrane helix</keyword>
<feature type="transmembrane region" description="Helical" evidence="3">
    <location>
        <begin position="41"/>
        <end position="58"/>
    </location>
</feature>
<name>A0ABX6C1Y4_9CHLR</name>
<dbReference type="Pfam" id="PF00496">
    <property type="entry name" value="SBP_bac_5"/>
    <property type="match status" value="1"/>
</dbReference>
<gene>
    <name evidence="5" type="ORF">Tbon_08325</name>
</gene>
<reference evidence="5 6" key="2">
    <citation type="submission" date="2019-10" db="EMBL/GenBank/DDBJ databases">
        <title>Thermopilla bonchosmolovskayae gen. nov., sp. nov., a moderately thermophilic Chloroflexi bacterium from a Chukotka hot spring (Arctic, Russia), representing a novel classis Thermopillaia, which include previously uncultivated lineage OLB14.</title>
        <authorList>
            <person name="Kochetkova T.V."/>
            <person name="Zayulina K.S."/>
            <person name="Zhigarkov V.S."/>
            <person name="Minaev N.V."/>
            <person name="Novikov A."/>
            <person name="Toshchakov S.V."/>
            <person name="Elcheninov A.G."/>
            <person name="Kublanov I.V."/>
        </authorList>
    </citation>
    <scope>NUCLEOTIDE SEQUENCE [LARGE SCALE GENOMIC DNA]</scope>
    <source>
        <strain evidence="5 6">3753O</strain>
    </source>
</reference>
<feature type="region of interest" description="Disordered" evidence="2">
    <location>
        <begin position="1"/>
        <end position="27"/>
    </location>
</feature>
<dbReference type="PIRSF" id="PIRSF002741">
    <property type="entry name" value="MppA"/>
    <property type="match status" value="1"/>
</dbReference>
<dbReference type="InterPro" id="IPR030678">
    <property type="entry name" value="Peptide/Ni-bd"/>
</dbReference>
<dbReference type="PANTHER" id="PTHR30290:SF38">
    <property type="entry name" value="D,D-DIPEPTIDE-BINDING PERIPLASMIC PROTEIN DDPA-RELATED"/>
    <property type="match status" value="1"/>
</dbReference>
<organism evidence="5 6">
    <name type="scientific">Tepidiforma bonchosmolovskayae</name>
    <dbReference type="NCBI Taxonomy" id="2601677"/>
    <lineage>
        <taxon>Bacteria</taxon>
        <taxon>Bacillati</taxon>
        <taxon>Chloroflexota</taxon>
        <taxon>Tepidiformia</taxon>
        <taxon>Tepidiformales</taxon>
        <taxon>Tepidiformaceae</taxon>
        <taxon>Tepidiforma</taxon>
    </lineage>
</organism>
<proteinExistence type="predicted"/>
<dbReference type="InterPro" id="IPR039424">
    <property type="entry name" value="SBP_5"/>
</dbReference>
<evidence type="ECO:0000313" key="5">
    <source>
        <dbReference type="EMBL" id="QFG03299.1"/>
    </source>
</evidence>
<dbReference type="PANTHER" id="PTHR30290">
    <property type="entry name" value="PERIPLASMIC BINDING COMPONENT OF ABC TRANSPORTER"/>
    <property type="match status" value="1"/>
</dbReference>
<feature type="region of interest" description="Disordered" evidence="2">
    <location>
        <begin position="64"/>
        <end position="96"/>
    </location>
</feature>
<protein>
    <submittedName>
        <fullName evidence="5">ABC transporter substrate-binding protein</fullName>
    </submittedName>
</protein>
<dbReference type="EMBL" id="CP042829">
    <property type="protein sequence ID" value="QFG03299.1"/>
    <property type="molecule type" value="Genomic_DNA"/>
</dbReference>
<dbReference type="CDD" id="cd00995">
    <property type="entry name" value="PBP2_NikA_DppA_OppA_like"/>
    <property type="match status" value="1"/>
</dbReference>
<evidence type="ECO:0000259" key="4">
    <source>
        <dbReference type="Pfam" id="PF00496"/>
    </source>
</evidence>
<sequence>MKGSTRHASMPADAAGATHPGGRDTMHRDNYWTRKLRRRSFLGGTAAAGLGASAWILAGCGDDDDSGAGKPTPTPAGVRPGTPTQPTPTTPGEVVKKGGTYRLRQGAIFATINPYGGLDSGLLWGFTIFDHLWYTPLDTGIRENFLATSIEQPDPLHFTVKIGEAYFHNKPPVNGRRVKAQDVAASYMAARQQTRISNSSWWTQVLDNVVAVDDSTINFTLKQVDAWTFSSTNGGSPIGSSILPEEIAKDPSFMDKDLIGSGRFEFVSHENGANFKLKRFEKWRVPGEPYLAAQEYRLIQEQAAALAAFSAEEIHTVALNNKLEREDLVKKHGDKIVIDAEDSRSVWTVLPRGDGQWADPRVIQAISMAIDRKELINLMNFGEGKISGPVPPAFGEALPEADLMATWGKHDPAEAKKLLAATAFNTAKEYELKYITPGDRNQQFAQIIRSQLEKNLGLKIKLVGEDLGRWLQQSLYGSQYDGFMVYASLAYDDPSSYIGGYAKQIGGRPNWAGYSNDEMDELVKKQKTILDDAQRKAAVQDIQRKAWERGAPFIPTFIAISNSATWSYVKGRVVGRGSYGLFNGKIWIDK</sequence>
<evidence type="ECO:0000256" key="2">
    <source>
        <dbReference type="SAM" id="MobiDB-lite"/>
    </source>
</evidence>
<dbReference type="Gene3D" id="3.10.105.10">
    <property type="entry name" value="Dipeptide-binding Protein, Domain 3"/>
    <property type="match status" value="1"/>
</dbReference>
<keyword evidence="1" id="KW-0732">Signal</keyword>
<accession>A0ABX6C1Y4</accession>
<dbReference type="SUPFAM" id="SSF53850">
    <property type="entry name" value="Periplasmic binding protein-like II"/>
    <property type="match status" value="1"/>
</dbReference>
<keyword evidence="3" id="KW-0472">Membrane</keyword>
<dbReference type="InterPro" id="IPR000914">
    <property type="entry name" value="SBP_5_dom"/>
</dbReference>
<reference evidence="5 6" key="1">
    <citation type="submission" date="2019-08" db="EMBL/GenBank/DDBJ databases">
        <authorList>
            <person name="Toschakov S.V."/>
        </authorList>
    </citation>
    <scope>NUCLEOTIDE SEQUENCE [LARGE SCALE GENOMIC DNA]</scope>
    <source>
        <strain evidence="5 6">3753O</strain>
    </source>
</reference>
<keyword evidence="6" id="KW-1185">Reference proteome</keyword>